<dbReference type="AlphaFoldDB" id="A0A553HL78"/>
<feature type="region of interest" description="Disordered" evidence="1">
    <location>
        <begin position="47"/>
        <end position="79"/>
    </location>
</feature>
<gene>
    <name evidence="2" type="ORF">FHL15_010377</name>
</gene>
<evidence type="ECO:0000313" key="3">
    <source>
        <dbReference type="Proteomes" id="UP000319160"/>
    </source>
</evidence>
<keyword evidence="3" id="KW-1185">Reference proteome</keyword>
<name>A0A553HL78_9PEZI</name>
<evidence type="ECO:0000313" key="2">
    <source>
        <dbReference type="EMBL" id="TRX88705.1"/>
    </source>
</evidence>
<proteinExistence type="predicted"/>
<dbReference type="Proteomes" id="UP000319160">
    <property type="component" value="Unassembled WGS sequence"/>
</dbReference>
<comment type="caution">
    <text evidence="2">The sequence shown here is derived from an EMBL/GenBank/DDBJ whole genome shotgun (WGS) entry which is preliminary data.</text>
</comment>
<sequence length="150" mass="16746">MELKIRGVIVTRSLFEFSLVMTPSNFNDENNVADDADVIDEKAMSFTPEPANESGKRCGSGTARQLRRGSNHPGMWDPRSPLCPTEITAPFLPYVVPNDQYRGGRMGLNVQNKVEALVLVHLGSSLRTRAESPIVRARLPCSAIPWRWHE</sequence>
<organism evidence="2 3">
    <name type="scientific">Xylaria flabelliformis</name>
    <dbReference type="NCBI Taxonomy" id="2512241"/>
    <lineage>
        <taxon>Eukaryota</taxon>
        <taxon>Fungi</taxon>
        <taxon>Dikarya</taxon>
        <taxon>Ascomycota</taxon>
        <taxon>Pezizomycotina</taxon>
        <taxon>Sordariomycetes</taxon>
        <taxon>Xylariomycetidae</taxon>
        <taxon>Xylariales</taxon>
        <taxon>Xylariaceae</taxon>
        <taxon>Xylaria</taxon>
    </lineage>
</organism>
<accession>A0A553HL78</accession>
<dbReference type="EMBL" id="VFLP01000081">
    <property type="protein sequence ID" value="TRX88705.1"/>
    <property type="molecule type" value="Genomic_DNA"/>
</dbReference>
<reference evidence="3" key="1">
    <citation type="submission" date="2019-06" db="EMBL/GenBank/DDBJ databases">
        <title>Draft genome sequence of the griseofulvin-producing fungus Xylaria cubensis strain G536.</title>
        <authorList>
            <person name="Mead M.E."/>
            <person name="Raja H.A."/>
            <person name="Steenwyk J.L."/>
            <person name="Knowles S.L."/>
            <person name="Oberlies N.H."/>
            <person name="Rokas A."/>
        </authorList>
    </citation>
    <scope>NUCLEOTIDE SEQUENCE [LARGE SCALE GENOMIC DNA]</scope>
    <source>
        <strain evidence="3">G536</strain>
    </source>
</reference>
<evidence type="ECO:0000256" key="1">
    <source>
        <dbReference type="SAM" id="MobiDB-lite"/>
    </source>
</evidence>
<protein>
    <submittedName>
        <fullName evidence="2">Uncharacterized protein</fullName>
    </submittedName>
</protein>